<comment type="caution">
    <text evidence="2">The sequence shown here is derived from an EMBL/GenBank/DDBJ whole genome shotgun (WGS) entry which is preliminary data.</text>
</comment>
<dbReference type="InParanoid" id="A0A7C8MWF3"/>
<evidence type="ECO:0000256" key="1">
    <source>
        <dbReference type="SAM" id="MobiDB-lite"/>
    </source>
</evidence>
<feature type="region of interest" description="Disordered" evidence="1">
    <location>
        <begin position="1"/>
        <end position="24"/>
    </location>
</feature>
<name>A0A7C8MWF3_9PEZI</name>
<dbReference type="Proteomes" id="UP000481858">
    <property type="component" value="Unassembled WGS sequence"/>
</dbReference>
<evidence type="ECO:0000313" key="3">
    <source>
        <dbReference type="Proteomes" id="UP000481858"/>
    </source>
</evidence>
<protein>
    <submittedName>
        <fullName evidence="2">Uncharacterized protein</fullName>
    </submittedName>
</protein>
<keyword evidence="3" id="KW-1185">Reference proteome</keyword>
<dbReference type="AlphaFoldDB" id="A0A7C8MWF3"/>
<organism evidence="2 3">
    <name type="scientific">Xylaria multiplex</name>
    <dbReference type="NCBI Taxonomy" id="323545"/>
    <lineage>
        <taxon>Eukaryota</taxon>
        <taxon>Fungi</taxon>
        <taxon>Dikarya</taxon>
        <taxon>Ascomycota</taxon>
        <taxon>Pezizomycotina</taxon>
        <taxon>Sordariomycetes</taxon>
        <taxon>Xylariomycetidae</taxon>
        <taxon>Xylariales</taxon>
        <taxon>Xylariaceae</taxon>
        <taxon>Xylaria</taxon>
    </lineage>
</organism>
<dbReference type="EMBL" id="WUBL01000016">
    <property type="protein sequence ID" value="KAF2971131.1"/>
    <property type="molecule type" value="Genomic_DNA"/>
</dbReference>
<reference evidence="2 3" key="1">
    <citation type="submission" date="2019-12" db="EMBL/GenBank/DDBJ databases">
        <title>Draft genome sequence of the ascomycete Xylaria multiplex DSM 110363.</title>
        <authorList>
            <person name="Buettner E."/>
            <person name="Kellner H."/>
        </authorList>
    </citation>
    <scope>NUCLEOTIDE SEQUENCE [LARGE SCALE GENOMIC DNA]</scope>
    <source>
        <strain evidence="2 3">DSM 110363</strain>
    </source>
</reference>
<accession>A0A7C8MWF3</accession>
<gene>
    <name evidence="2" type="ORF">GQX73_g2435</name>
</gene>
<evidence type="ECO:0000313" key="2">
    <source>
        <dbReference type="EMBL" id="KAF2971131.1"/>
    </source>
</evidence>
<sequence>MESTAQPPTQPTGQRTRRPLTSKEKSDLTFLRRIHLLNLDLSHDHLLCAYSASLRTPTPLIITAAEQLIARYWAGRDPARKPPGFESS</sequence>
<proteinExistence type="predicted"/>
<feature type="compositionally biased region" description="Polar residues" evidence="1">
    <location>
        <begin position="1"/>
        <end position="14"/>
    </location>
</feature>